<protein>
    <submittedName>
        <fullName evidence="1">Uncharacterized protein</fullName>
    </submittedName>
</protein>
<sequence length="157" mass="18575">MLYYFMIFRFAELDDVIQTPWYGKLRAYSIEMASDNPADKKKFRTKALKFKTAIDNECTIIRDSQFVDFKNIFKDPRKEKEIVKKIFDEISRAIKDRFREENPITHMVFLARLKEVFEILEKRESRAGITAKIYDSLNKIRNSGEGNDKTNSVCIII</sequence>
<reference evidence="1 2" key="1">
    <citation type="submission" date="2018-10" db="EMBL/GenBank/DDBJ databases">
        <title>Draft genome sequence of the microsporidian Tubulinosema ratisbonensis.</title>
        <authorList>
            <person name="Polonais V."/>
            <person name="Peyretaillade E."/>
            <person name="Niehus S."/>
            <person name="Wawrzyniak I."/>
            <person name="Franchet A."/>
            <person name="Gaspin C."/>
            <person name="Reichstadt M."/>
            <person name="Belser C."/>
            <person name="Labadie K."/>
            <person name="Delbac F."/>
            <person name="Ferrandon D."/>
        </authorList>
    </citation>
    <scope>NUCLEOTIDE SEQUENCE [LARGE SCALE GENOMIC DNA]</scope>
    <source>
        <strain evidence="1 2">Franzen</strain>
    </source>
</reference>
<dbReference type="AlphaFoldDB" id="A0A437AL12"/>
<comment type="caution">
    <text evidence="1">The sequence shown here is derived from an EMBL/GenBank/DDBJ whole genome shotgun (WGS) entry which is preliminary data.</text>
</comment>
<dbReference type="EMBL" id="RCSS01000412">
    <property type="protein sequence ID" value="RVD91777.1"/>
    <property type="molecule type" value="Genomic_DNA"/>
</dbReference>
<gene>
    <name evidence="1" type="ORF">TUBRATIS_17600</name>
</gene>
<name>A0A437AL12_9MICR</name>
<evidence type="ECO:0000313" key="1">
    <source>
        <dbReference type="EMBL" id="RVD91777.1"/>
    </source>
</evidence>
<proteinExistence type="predicted"/>
<organism evidence="1 2">
    <name type="scientific">Tubulinosema ratisbonensis</name>
    <dbReference type="NCBI Taxonomy" id="291195"/>
    <lineage>
        <taxon>Eukaryota</taxon>
        <taxon>Fungi</taxon>
        <taxon>Fungi incertae sedis</taxon>
        <taxon>Microsporidia</taxon>
        <taxon>Tubulinosematoidea</taxon>
        <taxon>Tubulinosematidae</taxon>
        <taxon>Tubulinosema</taxon>
    </lineage>
</organism>
<dbReference type="VEuPathDB" id="MicrosporidiaDB:TUBRATIS_17600"/>
<evidence type="ECO:0000313" key="2">
    <source>
        <dbReference type="Proteomes" id="UP000282876"/>
    </source>
</evidence>
<dbReference type="Proteomes" id="UP000282876">
    <property type="component" value="Unassembled WGS sequence"/>
</dbReference>
<keyword evidence="2" id="KW-1185">Reference proteome</keyword>
<accession>A0A437AL12</accession>